<keyword evidence="7" id="KW-1133">Transmembrane helix</keyword>
<feature type="transmembrane region" description="Helical" evidence="7">
    <location>
        <begin position="227"/>
        <end position="252"/>
    </location>
</feature>
<evidence type="ECO:0000256" key="5">
    <source>
        <dbReference type="ARBA" id="ARBA00022777"/>
    </source>
</evidence>
<keyword evidence="4" id="KW-0808">Transferase</keyword>
<dbReference type="Pfam" id="PF07696">
    <property type="entry name" value="7TMR-DISMED2"/>
    <property type="match status" value="1"/>
</dbReference>
<feature type="transmembrane region" description="Helical" evidence="7">
    <location>
        <begin position="328"/>
        <end position="346"/>
    </location>
</feature>
<dbReference type="InterPro" id="IPR004358">
    <property type="entry name" value="Sig_transdc_His_kin-like_C"/>
</dbReference>
<dbReference type="InterPro" id="IPR011622">
    <property type="entry name" value="7TMR_DISM_rcpt_extracell_dom2"/>
</dbReference>
<evidence type="ECO:0000313" key="10">
    <source>
        <dbReference type="EMBL" id="MBK1836233.1"/>
    </source>
</evidence>
<dbReference type="Proteomes" id="UP000652760">
    <property type="component" value="Unassembled WGS sequence"/>
</dbReference>
<feature type="transmembrane region" description="Helical" evidence="7">
    <location>
        <begin position="264"/>
        <end position="283"/>
    </location>
</feature>
<keyword evidence="7" id="KW-0472">Membrane</keyword>
<feature type="transmembrane region" description="Helical" evidence="7">
    <location>
        <begin position="199"/>
        <end position="220"/>
    </location>
</feature>
<keyword evidence="11" id="KW-1185">Reference proteome</keyword>
<dbReference type="InterPro" id="IPR000700">
    <property type="entry name" value="PAS-assoc_C"/>
</dbReference>
<dbReference type="Gene3D" id="2.60.40.2380">
    <property type="match status" value="1"/>
</dbReference>
<dbReference type="PANTHER" id="PTHR43711">
    <property type="entry name" value="TWO-COMPONENT HISTIDINE KINASE"/>
    <property type="match status" value="1"/>
</dbReference>
<dbReference type="InterPro" id="IPR003594">
    <property type="entry name" value="HATPase_dom"/>
</dbReference>
<dbReference type="CDD" id="cd00075">
    <property type="entry name" value="HATPase"/>
    <property type="match status" value="1"/>
</dbReference>
<comment type="catalytic activity">
    <reaction evidence="1">
        <text>ATP + protein L-histidine = ADP + protein N-phospho-L-histidine.</text>
        <dbReference type="EC" id="2.7.13.3"/>
    </reaction>
</comment>
<dbReference type="RefSeq" id="WP_200190436.1">
    <property type="nucleotide sequence ID" value="NZ_JAENHM010000007.1"/>
</dbReference>
<dbReference type="InterPro" id="IPR003661">
    <property type="entry name" value="HisK_dim/P_dom"/>
</dbReference>
<dbReference type="SMART" id="SM00387">
    <property type="entry name" value="HATPase_c"/>
    <property type="match status" value="1"/>
</dbReference>
<dbReference type="SUPFAM" id="SSF55874">
    <property type="entry name" value="ATPase domain of HSP90 chaperone/DNA topoisomerase II/histidine kinase"/>
    <property type="match status" value="1"/>
</dbReference>
<dbReference type="InterPro" id="IPR036890">
    <property type="entry name" value="HATPase_C_sf"/>
</dbReference>
<keyword evidence="5" id="KW-0418">Kinase</keyword>
<evidence type="ECO:0000256" key="7">
    <source>
        <dbReference type="SAM" id="Phobius"/>
    </source>
</evidence>
<dbReference type="Gene3D" id="1.10.287.130">
    <property type="match status" value="1"/>
</dbReference>
<dbReference type="InterPro" id="IPR000014">
    <property type="entry name" value="PAS"/>
</dbReference>
<evidence type="ECO:0000256" key="2">
    <source>
        <dbReference type="ARBA" id="ARBA00012438"/>
    </source>
</evidence>
<keyword evidence="3" id="KW-0597">Phosphoprotein</keyword>
<dbReference type="Pfam" id="PF02518">
    <property type="entry name" value="HATPase_c"/>
    <property type="match status" value="1"/>
</dbReference>
<feature type="domain" description="PAC" evidence="9">
    <location>
        <begin position="513"/>
        <end position="563"/>
    </location>
</feature>
<evidence type="ECO:0000256" key="1">
    <source>
        <dbReference type="ARBA" id="ARBA00000085"/>
    </source>
</evidence>
<gene>
    <name evidence="10" type="ORF">JHL17_02300</name>
</gene>
<dbReference type="InterPro" id="IPR050736">
    <property type="entry name" value="Sensor_HK_Regulatory"/>
</dbReference>
<dbReference type="SMART" id="SM00388">
    <property type="entry name" value="HisKA"/>
    <property type="match status" value="1"/>
</dbReference>
<keyword evidence="7" id="KW-0812">Transmembrane</keyword>
<accession>A0ABS1EYM2</accession>
<evidence type="ECO:0000259" key="8">
    <source>
        <dbReference type="PROSITE" id="PS50109"/>
    </source>
</evidence>
<dbReference type="Gene3D" id="3.30.450.20">
    <property type="entry name" value="PAS domain"/>
    <property type="match status" value="1"/>
</dbReference>
<dbReference type="Gene3D" id="3.30.565.10">
    <property type="entry name" value="Histidine kinase-like ATPase, C-terminal domain"/>
    <property type="match status" value="1"/>
</dbReference>
<dbReference type="EMBL" id="JAENHM010000007">
    <property type="protein sequence ID" value="MBK1836233.1"/>
    <property type="molecule type" value="Genomic_DNA"/>
</dbReference>
<dbReference type="PROSITE" id="PS50113">
    <property type="entry name" value="PAC"/>
    <property type="match status" value="1"/>
</dbReference>
<dbReference type="NCBIfam" id="TIGR00229">
    <property type="entry name" value="sensory_box"/>
    <property type="match status" value="1"/>
</dbReference>
<comment type="caution">
    <text evidence="10">The sequence shown here is derived from an EMBL/GenBank/DDBJ whole genome shotgun (WGS) entry which is preliminary data.</text>
</comment>
<evidence type="ECO:0000313" key="11">
    <source>
        <dbReference type="Proteomes" id="UP000652760"/>
    </source>
</evidence>
<feature type="transmembrane region" description="Helical" evidence="7">
    <location>
        <begin position="353"/>
        <end position="371"/>
    </location>
</feature>
<organism evidence="10 11">
    <name type="scientific">Azospirillum endophyticum</name>
    <dbReference type="NCBI Taxonomy" id="2800326"/>
    <lineage>
        <taxon>Bacteria</taxon>
        <taxon>Pseudomonadati</taxon>
        <taxon>Pseudomonadota</taxon>
        <taxon>Alphaproteobacteria</taxon>
        <taxon>Rhodospirillales</taxon>
        <taxon>Azospirillaceae</taxon>
        <taxon>Azospirillum</taxon>
    </lineage>
</organism>
<evidence type="ECO:0000256" key="4">
    <source>
        <dbReference type="ARBA" id="ARBA00022679"/>
    </source>
</evidence>
<dbReference type="PANTHER" id="PTHR43711:SF1">
    <property type="entry name" value="HISTIDINE KINASE 1"/>
    <property type="match status" value="1"/>
</dbReference>
<dbReference type="Pfam" id="PF00512">
    <property type="entry name" value="HisKA"/>
    <property type="match status" value="1"/>
</dbReference>
<name>A0ABS1EYM2_9PROT</name>
<keyword evidence="6" id="KW-0902">Two-component regulatory system</keyword>
<dbReference type="InterPro" id="IPR035965">
    <property type="entry name" value="PAS-like_dom_sf"/>
</dbReference>
<evidence type="ECO:0000256" key="3">
    <source>
        <dbReference type="ARBA" id="ARBA00022553"/>
    </source>
</evidence>
<sequence length="810" mass="87016">MSRRRFAAGGTAALRAILLSVTLPLGLLWLALPATAAPADPVLVDGRDRVDLSDFMMLRDPGRSLAIGDLRGRTGADPFTPSPRLSQDYSLGITADALWLRTGIDVAPQSAGRRILTLDVPNFDRMEVWGSWSPAAEPIAVLGDHVPRSLPFRRNAAVVDLPAGHHTLWFRGVTSGSMAVPLDLWRPAALIRTEQVENLAHAALVTVVLLLGGCAVVLAAALPSLALAFYGVSAFATAGHILAMTGLDALLWGRHLPIGGGNPFVWLVISGVFGIGFLFAALPARRGARWVVPVLATPVLLGTALLVVYDLFLDGDFELDVVLRPRNLTLLILAAGLAASIQSWLAGYRAARFMIAGWAALAAGNVLTALRNAGVVPWTDATYFLPVYAPMVEMLFFGAMKAARLRLLRVEKDRAQRALVTALRRNEAELAERVALRTAALDRANAALQDREAQLRQTLEAVPLAIVLTDAVRSAPLYANRRARDQLGGSDLYHDPADRDRLLAMLERDGRVENAETGMLDGAGNRFWALVSMVPIEYQGQPARLLAVNDITGRKQLEQELTKEKEIADASVALERAAREAQRQFLAMISHEFRTPLAVISTAAQTMGLTATDEATGQRLLRIERSVRHMNGMIEACLLDDRIDGAGLMLRSSLFDPGALVCRIAEAAQAAAPQHRLCVAAEDLPDLAGDEQLLGIALSNLMENAVKYAPSDGMIEVALRREGDDAVFSVADRGPGIPEGERERIFEKYQRGAATGRIPGAGLGLHLTRHIVTAHGGTVGVRNRPGGGALFTIRLRLPDIGPSDADGAFA</sequence>
<dbReference type="EC" id="2.7.13.3" evidence="2"/>
<dbReference type="PRINTS" id="PR00344">
    <property type="entry name" value="BCTRLSENSOR"/>
</dbReference>
<dbReference type="CDD" id="cd00082">
    <property type="entry name" value="HisKA"/>
    <property type="match status" value="1"/>
</dbReference>
<evidence type="ECO:0000256" key="6">
    <source>
        <dbReference type="ARBA" id="ARBA00023012"/>
    </source>
</evidence>
<dbReference type="InterPro" id="IPR011623">
    <property type="entry name" value="7TMR_DISM_rcpt_extracell_dom1"/>
</dbReference>
<protein>
    <recommendedName>
        <fullName evidence="2">histidine kinase</fullName>
        <ecNumber evidence="2">2.7.13.3</ecNumber>
    </recommendedName>
</protein>
<dbReference type="InterPro" id="IPR005467">
    <property type="entry name" value="His_kinase_dom"/>
</dbReference>
<dbReference type="SUPFAM" id="SSF55785">
    <property type="entry name" value="PYP-like sensor domain (PAS domain)"/>
    <property type="match status" value="1"/>
</dbReference>
<reference evidence="11" key="1">
    <citation type="submission" date="2021-01" db="EMBL/GenBank/DDBJ databases">
        <title>Genome public.</title>
        <authorList>
            <person name="Liu C."/>
            <person name="Sun Q."/>
        </authorList>
    </citation>
    <scope>NUCLEOTIDE SEQUENCE [LARGE SCALE GENOMIC DNA]</scope>
    <source>
        <strain evidence="11">YIM B02556</strain>
    </source>
</reference>
<dbReference type="Pfam" id="PF07695">
    <property type="entry name" value="7TMR-DISM_7TM"/>
    <property type="match status" value="1"/>
</dbReference>
<evidence type="ECO:0000259" key="9">
    <source>
        <dbReference type="PROSITE" id="PS50113"/>
    </source>
</evidence>
<feature type="domain" description="Histidine kinase" evidence="8">
    <location>
        <begin position="588"/>
        <end position="799"/>
    </location>
</feature>
<dbReference type="InterPro" id="IPR036097">
    <property type="entry name" value="HisK_dim/P_sf"/>
</dbReference>
<proteinExistence type="predicted"/>
<feature type="transmembrane region" description="Helical" evidence="7">
    <location>
        <begin position="290"/>
        <end position="308"/>
    </location>
</feature>
<dbReference type="SUPFAM" id="SSF47384">
    <property type="entry name" value="Homodimeric domain of signal transducing histidine kinase"/>
    <property type="match status" value="1"/>
</dbReference>
<dbReference type="PROSITE" id="PS50109">
    <property type="entry name" value="HIS_KIN"/>
    <property type="match status" value="1"/>
</dbReference>